<dbReference type="GO" id="GO:0008236">
    <property type="term" value="F:serine-type peptidase activity"/>
    <property type="evidence" value="ECO:0007669"/>
    <property type="project" value="InterPro"/>
</dbReference>
<feature type="domain" description="Tail specific protease" evidence="4">
    <location>
        <begin position="207"/>
        <end position="319"/>
    </location>
</feature>
<dbReference type="SMART" id="SM00245">
    <property type="entry name" value="TSPc"/>
    <property type="match status" value="1"/>
</dbReference>
<dbReference type="GO" id="GO:0003735">
    <property type="term" value="F:structural constituent of ribosome"/>
    <property type="evidence" value="ECO:0007669"/>
    <property type="project" value="InterPro"/>
</dbReference>
<proteinExistence type="predicted"/>
<dbReference type="InterPro" id="IPR001478">
    <property type="entry name" value="PDZ"/>
</dbReference>
<dbReference type="GO" id="GO:1990904">
    <property type="term" value="C:ribonucleoprotein complex"/>
    <property type="evidence" value="ECO:0007669"/>
    <property type="project" value="UniProtKB-KW"/>
</dbReference>
<dbReference type="GO" id="GO:0006412">
    <property type="term" value="P:translation"/>
    <property type="evidence" value="ECO:0007669"/>
    <property type="project" value="InterPro"/>
</dbReference>
<evidence type="ECO:0000256" key="2">
    <source>
        <dbReference type="ARBA" id="ARBA00023274"/>
    </source>
</evidence>
<dbReference type="InterPro" id="IPR020056">
    <property type="entry name" value="Rbsml_bL25/Gln-tRNA_synth_N"/>
</dbReference>
<dbReference type="GO" id="GO:0006508">
    <property type="term" value="P:proteolysis"/>
    <property type="evidence" value="ECO:0007669"/>
    <property type="project" value="InterPro"/>
</dbReference>
<feature type="non-terminal residue" evidence="5">
    <location>
        <position position="320"/>
    </location>
</feature>
<dbReference type="Gene3D" id="2.30.42.10">
    <property type="match status" value="1"/>
</dbReference>
<dbReference type="InterPro" id="IPR005151">
    <property type="entry name" value="Tail-specific_protease"/>
</dbReference>
<organism evidence="5">
    <name type="scientific">marine sediment metagenome</name>
    <dbReference type="NCBI Taxonomy" id="412755"/>
    <lineage>
        <taxon>unclassified sequences</taxon>
        <taxon>metagenomes</taxon>
        <taxon>ecological metagenomes</taxon>
    </lineage>
</organism>
<dbReference type="Gene3D" id="2.40.240.10">
    <property type="entry name" value="Ribosomal Protein L25, Chain P"/>
    <property type="match status" value="1"/>
</dbReference>
<dbReference type="Pfam" id="PF01386">
    <property type="entry name" value="Ribosomal_L25p"/>
    <property type="match status" value="1"/>
</dbReference>
<keyword evidence="2" id="KW-0687">Ribonucleoprotein</keyword>
<dbReference type="CDD" id="cd06782">
    <property type="entry name" value="cpPDZ_CPP-like"/>
    <property type="match status" value="1"/>
</dbReference>
<dbReference type="Gene3D" id="3.90.226.10">
    <property type="entry name" value="2-enoyl-CoA Hydratase, Chain A, domain 1"/>
    <property type="match status" value="1"/>
</dbReference>
<dbReference type="Pfam" id="PF03572">
    <property type="entry name" value="Peptidase_S41"/>
    <property type="match status" value="1"/>
</dbReference>
<evidence type="ECO:0000256" key="1">
    <source>
        <dbReference type="ARBA" id="ARBA00022980"/>
    </source>
</evidence>
<accession>X1MYV4</accession>
<dbReference type="GO" id="GO:0030288">
    <property type="term" value="C:outer membrane-bounded periplasmic space"/>
    <property type="evidence" value="ECO:0007669"/>
    <property type="project" value="TreeGrafter"/>
</dbReference>
<dbReference type="SUPFAM" id="SSF52096">
    <property type="entry name" value="ClpP/crotonase"/>
    <property type="match status" value="1"/>
</dbReference>
<dbReference type="GO" id="GO:0007165">
    <property type="term" value="P:signal transduction"/>
    <property type="evidence" value="ECO:0007669"/>
    <property type="project" value="TreeGrafter"/>
</dbReference>
<dbReference type="SMART" id="SM00228">
    <property type="entry name" value="PDZ"/>
    <property type="match status" value="1"/>
</dbReference>
<dbReference type="PANTHER" id="PTHR32060">
    <property type="entry name" value="TAIL-SPECIFIC PROTEASE"/>
    <property type="match status" value="1"/>
</dbReference>
<dbReference type="Gene3D" id="3.30.750.44">
    <property type="match status" value="1"/>
</dbReference>
<sequence>MESIPITLDMRYASQTLEKLSPSALVVVDVDGEQHYTLVRDKQRNPVRRSIIHVDFQAVSLTETVRADLNINLIGEAPAIETYLGIVVPSLEQLSIEYGMIRGMLDASGDRFAVFLEPVQHELETNSLQGSFGGIGVELNQNQNGDILIYPISGGPSSKAGIQSGDQLLTIDDLIITQDVSIEDVHAAISGRTGDKVKIVTSRKPDDSPLEFTIKRELIHLPSVTWHIDPDYSMVGIINVNIIAESTPDEIQNAVSELERNGAEHFILDLRNNGGGLLSAGVETAKLFLRNGVVIHQQYRGEDVESFTVNKPGPLENISL</sequence>
<protein>
    <recommendedName>
        <fullName evidence="6">PDZ domain-containing protein</fullName>
    </recommendedName>
</protein>
<dbReference type="InterPro" id="IPR011035">
    <property type="entry name" value="Ribosomal_bL25/Gln-tRNA_synth"/>
</dbReference>
<dbReference type="CDD" id="cd00495">
    <property type="entry name" value="Ribosomal_L25_TL5_CTC"/>
    <property type="match status" value="1"/>
</dbReference>
<dbReference type="InterPro" id="IPR029045">
    <property type="entry name" value="ClpP/crotonase-like_dom_sf"/>
</dbReference>
<dbReference type="AlphaFoldDB" id="X1MYV4"/>
<name>X1MYV4_9ZZZZ</name>
<comment type="caution">
    <text evidence="5">The sequence shown here is derived from an EMBL/GenBank/DDBJ whole genome shotgun (WGS) entry which is preliminary data.</text>
</comment>
<dbReference type="InterPro" id="IPR036034">
    <property type="entry name" value="PDZ_sf"/>
</dbReference>
<reference evidence="5" key="1">
    <citation type="journal article" date="2014" name="Front. Microbiol.">
        <title>High frequency of phylogenetically diverse reductive dehalogenase-homologous genes in deep subseafloor sedimentary metagenomes.</title>
        <authorList>
            <person name="Kawai M."/>
            <person name="Futagami T."/>
            <person name="Toyoda A."/>
            <person name="Takaki Y."/>
            <person name="Nishi S."/>
            <person name="Hori S."/>
            <person name="Arai W."/>
            <person name="Tsubouchi T."/>
            <person name="Morono Y."/>
            <person name="Uchiyama I."/>
            <person name="Ito T."/>
            <person name="Fujiyama A."/>
            <person name="Inagaki F."/>
            <person name="Takami H."/>
        </authorList>
    </citation>
    <scope>NUCLEOTIDE SEQUENCE</scope>
    <source>
        <strain evidence="5">Expedition CK06-06</strain>
    </source>
</reference>
<keyword evidence="1" id="KW-0689">Ribosomal protein</keyword>
<evidence type="ECO:0000259" key="4">
    <source>
        <dbReference type="SMART" id="SM00245"/>
    </source>
</evidence>
<evidence type="ECO:0008006" key="6">
    <source>
        <dbReference type="Google" id="ProtNLM"/>
    </source>
</evidence>
<dbReference type="PANTHER" id="PTHR32060:SF30">
    <property type="entry name" value="CARBOXY-TERMINAL PROCESSING PROTEASE CTPA"/>
    <property type="match status" value="1"/>
</dbReference>
<dbReference type="GO" id="GO:0004175">
    <property type="term" value="F:endopeptidase activity"/>
    <property type="evidence" value="ECO:0007669"/>
    <property type="project" value="TreeGrafter"/>
</dbReference>
<dbReference type="SUPFAM" id="SSF50156">
    <property type="entry name" value="PDZ domain-like"/>
    <property type="match status" value="1"/>
</dbReference>
<feature type="domain" description="PDZ" evidence="3">
    <location>
        <begin position="133"/>
        <end position="205"/>
    </location>
</feature>
<dbReference type="Pfam" id="PF13180">
    <property type="entry name" value="PDZ_2"/>
    <property type="match status" value="1"/>
</dbReference>
<dbReference type="GO" id="GO:0005840">
    <property type="term" value="C:ribosome"/>
    <property type="evidence" value="ECO:0007669"/>
    <property type="project" value="UniProtKB-KW"/>
</dbReference>
<dbReference type="EMBL" id="BARV01009043">
    <property type="protein sequence ID" value="GAI11524.1"/>
    <property type="molecule type" value="Genomic_DNA"/>
</dbReference>
<dbReference type="InterPro" id="IPR029751">
    <property type="entry name" value="Ribosomal_L25_dom"/>
</dbReference>
<gene>
    <name evidence="5" type="ORF">S06H3_17980</name>
</gene>
<evidence type="ECO:0000313" key="5">
    <source>
        <dbReference type="EMBL" id="GAI11524.1"/>
    </source>
</evidence>
<evidence type="ECO:0000259" key="3">
    <source>
        <dbReference type="SMART" id="SM00228"/>
    </source>
</evidence>
<dbReference type="SUPFAM" id="SSF50715">
    <property type="entry name" value="Ribosomal protein L25-like"/>
    <property type="match status" value="1"/>
</dbReference>